<protein>
    <submittedName>
        <fullName evidence="2">Uncharacterized protein</fullName>
    </submittedName>
</protein>
<reference evidence="2 3" key="1">
    <citation type="submission" date="2013-03" db="EMBL/GenBank/DDBJ databases">
        <title>The Genome Sequence of Phialophora europaea CBS 101466.</title>
        <authorList>
            <consortium name="The Broad Institute Genomics Platform"/>
            <person name="Cuomo C."/>
            <person name="de Hoog S."/>
            <person name="Gorbushina A."/>
            <person name="Walker B."/>
            <person name="Young S.K."/>
            <person name="Zeng Q."/>
            <person name="Gargeya S."/>
            <person name="Fitzgerald M."/>
            <person name="Haas B."/>
            <person name="Abouelleil A."/>
            <person name="Allen A.W."/>
            <person name="Alvarado L."/>
            <person name="Arachchi H.M."/>
            <person name="Berlin A.M."/>
            <person name="Chapman S.B."/>
            <person name="Gainer-Dewar J."/>
            <person name="Goldberg J."/>
            <person name="Griggs A."/>
            <person name="Gujja S."/>
            <person name="Hansen M."/>
            <person name="Howarth C."/>
            <person name="Imamovic A."/>
            <person name="Ireland A."/>
            <person name="Larimer J."/>
            <person name="McCowan C."/>
            <person name="Murphy C."/>
            <person name="Pearson M."/>
            <person name="Poon T.W."/>
            <person name="Priest M."/>
            <person name="Roberts A."/>
            <person name="Saif S."/>
            <person name="Shea T."/>
            <person name="Sisk P."/>
            <person name="Sykes S."/>
            <person name="Wortman J."/>
            <person name="Nusbaum C."/>
            <person name="Birren B."/>
        </authorList>
    </citation>
    <scope>NUCLEOTIDE SEQUENCE [LARGE SCALE GENOMIC DNA]</scope>
    <source>
        <strain evidence="2 3">CBS 101466</strain>
    </source>
</reference>
<gene>
    <name evidence="2" type="ORF">HMPREF1541_10920</name>
</gene>
<dbReference type="HOGENOM" id="CLU_1777223_0_0_1"/>
<organism evidence="2 3">
    <name type="scientific">Cyphellophora europaea (strain CBS 101466)</name>
    <name type="common">Phialophora europaea</name>
    <dbReference type="NCBI Taxonomy" id="1220924"/>
    <lineage>
        <taxon>Eukaryota</taxon>
        <taxon>Fungi</taxon>
        <taxon>Dikarya</taxon>
        <taxon>Ascomycota</taxon>
        <taxon>Pezizomycotina</taxon>
        <taxon>Eurotiomycetes</taxon>
        <taxon>Chaetothyriomycetidae</taxon>
        <taxon>Chaetothyriales</taxon>
        <taxon>Cyphellophoraceae</taxon>
        <taxon>Cyphellophora</taxon>
    </lineage>
</organism>
<accession>W2S611</accession>
<dbReference type="SUPFAM" id="SSF50249">
    <property type="entry name" value="Nucleic acid-binding proteins"/>
    <property type="match status" value="1"/>
</dbReference>
<sequence>MRKDMIPGLGDTADLVVIGARRDTDCGMSAWWTTFYLACVDTKAESEDGQSLPSFTIIATVSRMAITTADMRYLNRYGKAHYLSPADASLTPRIWTPLAGHPPPSAIFMRPLVVEVVGASFDRLPNSRFESLRFPRIVKVHLDLSYTDATITEQYVQMAAKSKC</sequence>
<dbReference type="GO" id="GO:0005739">
    <property type="term" value="C:mitochondrion"/>
    <property type="evidence" value="ECO:0007669"/>
    <property type="project" value="TreeGrafter"/>
</dbReference>
<dbReference type="GO" id="GO:0003910">
    <property type="term" value="F:DNA ligase (ATP) activity"/>
    <property type="evidence" value="ECO:0007669"/>
    <property type="project" value="TreeGrafter"/>
</dbReference>
<dbReference type="GO" id="GO:1903461">
    <property type="term" value="P:Okazaki fragment processing involved in mitotic DNA replication"/>
    <property type="evidence" value="ECO:0007669"/>
    <property type="project" value="TreeGrafter"/>
</dbReference>
<dbReference type="GeneID" id="19978259"/>
<keyword evidence="1" id="KW-0436">Ligase</keyword>
<dbReference type="Proteomes" id="UP000030752">
    <property type="component" value="Unassembled WGS sequence"/>
</dbReference>
<dbReference type="RefSeq" id="XP_008713811.1">
    <property type="nucleotide sequence ID" value="XM_008715589.1"/>
</dbReference>
<dbReference type="Gene3D" id="2.40.50.140">
    <property type="entry name" value="Nucleic acid-binding proteins"/>
    <property type="match status" value="1"/>
</dbReference>
<keyword evidence="3" id="KW-1185">Reference proteome</keyword>
<dbReference type="OrthoDB" id="4159762at2759"/>
<dbReference type="InterPro" id="IPR012340">
    <property type="entry name" value="NA-bd_OB-fold"/>
</dbReference>
<evidence type="ECO:0000313" key="3">
    <source>
        <dbReference type="Proteomes" id="UP000030752"/>
    </source>
</evidence>
<dbReference type="VEuPathDB" id="FungiDB:HMPREF1541_10920"/>
<dbReference type="EMBL" id="KB822716">
    <property type="protein sequence ID" value="ETN44055.1"/>
    <property type="molecule type" value="Genomic_DNA"/>
</dbReference>
<dbReference type="GO" id="GO:0005634">
    <property type="term" value="C:nucleus"/>
    <property type="evidence" value="ECO:0007669"/>
    <property type="project" value="TreeGrafter"/>
</dbReference>
<dbReference type="PANTHER" id="PTHR45674">
    <property type="entry name" value="DNA LIGASE 1/3 FAMILY MEMBER"/>
    <property type="match status" value="1"/>
</dbReference>
<evidence type="ECO:0000256" key="1">
    <source>
        <dbReference type="ARBA" id="ARBA00022598"/>
    </source>
</evidence>
<dbReference type="InParanoid" id="W2S611"/>
<dbReference type="AlphaFoldDB" id="W2S611"/>
<name>W2S611_CYPE1</name>
<dbReference type="PANTHER" id="PTHR45674:SF12">
    <property type="entry name" value="ATP DEPENDENT DNA LIGASE DOMAIN-CONTAINING PROTEIN"/>
    <property type="match status" value="1"/>
</dbReference>
<evidence type="ECO:0000313" key="2">
    <source>
        <dbReference type="EMBL" id="ETN44055.1"/>
    </source>
</evidence>
<dbReference type="InterPro" id="IPR050191">
    <property type="entry name" value="ATP-dep_DNA_ligase"/>
</dbReference>
<proteinExistence type="predicted"/>